<evidence type="ECO:0000256" key="1">
    <source>
        <dbReference type="SAM" id="MobiDB-lite"/>
    </source>
</evidence>
<feature type="region of interest" description="Disordered" evidence="1">
    <location>
        <begin position="66"/>
        <end position="118"/>
    </location>
</feature>
<dbReference type="AlphaFoldDB" id="V6KWP1"/>
<organism evidence="2 3">
    <name type="scientific">Streptomyces roseochromogenus subsp. oscitans DS 12.976</name>
    <dbReference type="NCBI Taxonomy" id="1352936"/>
    <lineage>
        <taxon>Bacteria</taxon>
        <taxon>Bacillati</taxon>
        <taxon>Actinomycetota</taxon>
        <taxon>Actinomycetes</taxon>
        <taxon>Kitasatosporales</taxon>
        <taxon>Streptomycetaceae</taxon>
        <taxon>Streptomyces</taxon>
    </lineage>
</organism>
<sequence length="118" mass="12637">MEIGGHTRAIAFERGGDALHAQKFTHCGFVRDQGQDVRTTPVLDLLGGELQLRFDNGDAARTEGLEEAFQPSSATPRWPTSSTSRPGTVTAKPTRNGSGSSTPSASRARSSPSNWRPQ</sequence>
<name>V6KWP1_STRRC</name>
<evidence type="ECO:0000313" key="2">
    <source>
        <dbReference type="EMBL" id="EST36580.1"/>
    </source>
</evidence>
<accession>V6KWP1</accession>
<reference evidence="2 3" key="1">
    <citation type="journal article" date="2014" name="Genome Announc.">
        <title>Draft Genome Sequence of Streptomyces roseochromogenes subsp. oscitans DS 12.976, Producer of the Aminocoumarin Antibiotic Clorobiocin.</title>
        <authorList>
            <person name="Ruckert C."/>
            <person name="Kalinowski J."/>
            <person name="Heide L."/>
            <person name="Apel A.K."/>
        </authorList>
    </citation>
    <scope>NUCLEOTIDE SEQUENCE [LARGE SCALE GENOMIC DNA]</scope>
    <source>
        <strain evidence="2 3">DS 12.976</strain>
    </source>
</reference>
<dbReference type="Proteomes" id="UP000017984">
    <property type="component" value="Chromosome"/>
</dbReference>
<dbReference type="EMBL" id="AWQX01000007">
    <property type="protein sequence ID" value="EST36580.1"/>
    <property type="molecule type" value="Genomic_DNA"/>
</dbReference>
<comment type="caution">
    <text evidence="2">The sequence shown here is derived from an EMBL/GenBank/DDBJ whole genome shotgun (WGS) entry which is preliminary data.</text>
</comment>
<dbReference type="PATRIC" id="fig|1352936.5.peg.330"/>
<protein>
    <submittedName>
        <fullName evidence="2">Uncharacterized protein</fullName>
    </submittedName>
</protein>
<keyword evidence="3" id="KW-1185">Reference proteome</keyword>
<gene>
    <name evidence="2" type="ORF">M878_01450</name>
</gene>
<dbReference type="HOGENOM" id="CLU_2071874_0_0_11"/>
<dbReference type="STRING" id="1352936.M878_01450"/>
<feature type="compositionally biased region" description="Low complexity" evidence="1">
    <location>
        <begin position="97"/>
        <end position="118"/>
    </location>
</feature>
<feature type="compositionally biased region" description="Polar residues" evidence="1">
    <location>
        <begin position="70"/>
        <end position="96"/>
    </location>
</feature>
<evidence type="ECO:0000313" key="3">
    <source>
        <dbReference type="Proteomes" id="UP000017984"/>
    </source>
</evidence>
<proteinExistence type="predicted"/>